<protein>
    <recommendedName>
        <fullName evidence="1">Immunity protein Imm33 domain-containing protein</fullName>
    </recommendedName>
</protein>
<evidence type="ECO:0000313" key="2">
    <source>
        <dbReference type="EMBL" id="SEL07759.1"/>
    </source>
</evidence>
<dbReference type="Pfam" id="PF09951">
    <property type="entry name" value="Imm33"/>
    <property type="match status" value="1"/>
</dbReference>
<organism evidence="2 3">
    <name type="scientific">Ruminococcus albus</name>
    <dbReference type="NCBI Taxonomy" id="1264"/>
    <lineage>
        <taxon>Bacteria</taxon>
        <taxon>Bacillati</taxon>
        <taxon>Bacillota</taxon>
        <taxon>Clostridia</taxon>
        <taxon>Eubacteriales</taxon>
        <taxon>Oscillospiraceae</taxon>
        <taxon>Ruminococcus</taxon>
    </lineage>
</organism>
<evidence type="ECO:0000259" key="1">
    <source>
        <dbReference type="Pfam" id="PF09951"/>
    </source>
</evidence>
<sequence>MNKILEQVDKYMHDALKSKLPEVSSADLEKDGAVFYMNGKNGTAFEWFVNEHFPCFFIFYGDKENLGAVKATLYSDGRLSVYVFGDKGHADAEEINYTVEADADQLIELAAFLTDNADEKKIWDADIRDLPEGDICDEQSVRVFLDSEKYYMPMIERRKLWEKTAIVSKKVRAEGWKICFGIRDEPTRDGDSGWYFGVGNETEDYANNADNLELWKIGSVLMFEPALNELISAPYGTLIIRVDHDKFEIESPDKDILIEKRES</sequence>
<gene>
    <name evidence="2" type="ORF">SAMN05216469_11127</name>
</gene>
<proteinExistence type="predicted"/>
<dbReference type="AlphaFoldDB" id="A0A1H7M9K2"/>
<dbReference type="InterPro" id="IPR018689">
    <property type="entry name" value="Imm33_dom"/>
</dbReference>
<dbReference type="RefSeq" id="WP_074834087.1">
    <property type="nucleotide sequence ID" value="NZ_FOAT01000011.1"/>
</dbReference>
<feature type="domain" description="Immunity protein Imm33" evidence="1">
    <location>
        <begin position="166"/>
        <end position="247"/>
    </location>
</feature>
<dbReference type="EMBL" id="FOAT01000011">
    <property type="protein sequence ID" value="SEL07759.1"/>
    <property type="molecule type" value="Genomic_DNA"/>
</dbReference>
<evidence type="ECO:0000313" key="3">
    <source>
        <dbReference type="Proteomes" id="UP000186015"/>
    </source>
</evidence>
<reference evidence="2 3" key="1">
    <citation type="submission" date="2016-10" db="EMBL/GenBank/DDBJ databases">
        <authorList>
            <person name="de Groot N.N."/>
        </authorList>
    </citation>
    <scope>NUCLEOTIDE SEQUENCE [LARGE SCALE GENOMIC DNA]</scope>
    <source>
        <strain evidence="2 3">KH2T6</strain>
    </source>
</reference>
<name>A0A1H7M9K2_RUMAL</name>
<accession>A0A1H7M9K2</accession>
<dbReference type="Proteomes" id="UP000186015">
    <property type="component" value="Unassembled WGS sequence"/>
</dbReference>